<dbReference type="InterPro" id="IPR012340">
    <property type="entry name" value="NA-bd_OB-fold"/>
</dbReference>
<dbReference type="GO" id="GO:0003729">
    <property type="term" value="F:mRNA binding"/>
    <property type="evidence" value="ECO:0007669"/>
    <property type="project" value="TreeGrafter"/>
</dbReference>
<feature type="region of interest" description="Disordered" evidence="3">
    <location>
        <begin position="115"/>
        <end position="142"/>
    </location>
</feature>
<dbReference type="EMBL" id="MN738770">
    <property type="protein sequence ID" value="QHS83918.1"/>
    <property type="molecule type" value="Genomic_DNA"/>
</dbReference>
<dbReference type="PANTHER" id="PTHR46109:SF1">
    <property type="entry name" value="PROTEIN LIN-28 HOMOLOG"/>
    <property type="match status" value="1"/>
</dbReference>
<sequence length="142" mass="16290">MSGEVSETQVNNNFLNNVGVVKWFNNKSGYGFVTIISEGEMNSKDVFVHHSSINVNSEQYKYLVQGEYVSLDVEKSEKGEFVFQTTKVTGVFGGALMCETRQDIRNQRVERVKDMGEFQETYKRSSRKNTQRPTLERQQTNA</sequence>
<evidence type="ECO:0000256" key="1">
    <source>
        <dbReference type="ARBA" id="ARBA00004496"/>
    </source>
</evidence>
<dbReference type="PROSITE" id="PS51857">
    <property type="entry name" value="CSD_2"/>
    <property type="match status" value="1"/>
</dbReference>
<dbReference type="PANTHER" id="PTHR46109">
    <property type="entry name" value="PROTEIN LIN-28"/>
    <property type="match status" value="1"/>
</dbReference>
<dbReference type="Pfam" id="PF00313">
    <property type="entry name" value="CSD"/>
    <property type="match status" value="1"/>
</dbReference>
<evidence type="ECO:0000313" key="5">
    <source>
        <dbReference type="EMBL" id="QHS83918.1"/>
    </source>
</evidence>
<keyword evidence="2" id="KW-0963">Cytoplasm</keyword>
<protein>
    <recommendedName>
        <fullName evidence="4">CSD domain-containing protein</fullName>
    </recommendedName>
</protein>
<evidence type="ECO:0000259" key="4">
    <source>
        <dbReference type="PROSITE" id="PS51857"/>
    </source>
</evidence>
<evidence type="ECO:0000256" key="2">
    <source>
        <dbReference type="ARBA" id="ARBA00022490"/>
    </source>
</evidence>
<comment type="subcellular location">
    <subcellularLocation>
        <location evidence="1">Cytoplasm</location>
    </subcellularLocation>
</comment>
<name>A0A6C0AVZ0_9ZZZZ</name>
<dbReference type="InterPro" id="IPR002059">
    <property type="entry name" value="CSP_DNA-bd"/>
</dbReference>
<organism evidence="5">
    <name type="scientific">viral metagenome</name>
    <dbReference type="NCBI Taxonomy" id="1070528"/>
    <lineage>
        <taxon>unclassified sequences</taxon>
        <taxon>metagenomes</taxon>
        <taxon>organismal metagenomes</taxon>
    </lineage>
</organism>
<dbReference type="CDD" id="cd04458">
    <property type="entry name" value="CSP_CDS"/>
    <property type="match status" value="1"/>
</dbReference>
<feature type="domain" description="CSD" evidence="4">
    <location>
        <begin position="16"/>
        <end position="90"/>
    </location>
</feature>
<dbReference type="SMART" id="SM00357">
    <property type="entry name" value="CSP"/>
    <property type="match status" value="1"/>
</dbReference>
<dbReference type="Gene3D" id="2.40.50.140">
    <property type="entry name" value="Nucleic acid-binding proteins"/>
    <property type="match status" value="1"/>
</dbReference>
<feature type="compositionally biased region" description="Polar residues" evidence="3">
    <location>
        <begin position="131"/>
        <end position="142"/>
    </location>
</feature>
<dbReference type="PRINTS" id="PR00050">
    <property type="entry name" value="COLDSHOCK"/>
</dbReference>
<reference evidence="5" key="1">
    <citation type="journal article" date="2020" name="Nature">
        <title>Giant virus diversity and host interactions through global metagenomics.</title>
        <authorList>
            <person name="Schulz F."/>
            <person name="Roux S."/>
            <person name="Paez-Espino D."/>
            <person name="Jungbluth S."/>
            <person name="Walsh D.A."/>
            <person name="Denef V.J."/>
            <person name="McMahon K.D."/>
            <person name="Konstantinidis K.T."/>
            <person name="Eloe-Fadrosh E.A."/>
            <person name="Kyrpides N.C."/>
            <person name="Woyke T."/>
        </authorList>
    </citation>
    <scope>NUCLEOTIDE SEQUENCE</scope>
    <source>
        <strain evidence="5">GVMAG-S-ERX555965-48</strain>
    </source>
</reference>
<dbReference type="AlphaFoldDB" id="A0A6C0AVZ0"/>
<dbReference type="InterPro" id="IPR051373">
    <property type="entry name" value="Lin-28_RNA-binding"/>
</dbReference>
<dbReference type="GO" id="GO:0005634">
    <property type="term" value="C:nucleus"/>
    <property type="evidence" value="ECO:0007669"/>
    <property type="project" value="TreeGrafter"/>
</dbReference>
<dbReference type="SUPFAM" id="SSF50249">
    <property type="entry name" value="Nucleic acid-binding proteins"/>
    <property type="match status" value="1"/>
</dbReference>
<accession>A0A6C0AVZ0</accession>
<dbReference type="InterPro" id="IPR011129">
    <property type="entry name" value="CSD"/>
</dbReference>
<dbReference type="GO" id="GO:0005737">
    <property type="term" value="C:cytoplasm"/>
    <property type="evidence" value="ECO:0007669"/>
    <property type="project" value="UniProtKB-SubCell"/>
</dbReference>
<proteinExistence type="predicted"/>
<evidence type="ECO:0000256" key="3">
    <source>
        <dbReference type="SAM" id="MobiDB-lite"/>
    </source>
</evidence>
<dbReference type="GO" id="GO:0031054">
    <property type="term" value="P:pre-miRNA processing"/>
    <property type="evidence" value="ECO:0007669"/>
    <property type="project" value="TreeGrafter"/>
</dbReference>